<comment type="caution">
    <text evidence="1">The sequence shown here is derived from an EMBL/GenBank/DDBJ whole genome shotgun (WGS) entry which is preliminary data.</text>
</comment>
<dbReference type="EMBL" id="JAPEUR010000154">
    <property type="protein sequence ID" value="KAJ4317758.1"/>
    <property type="molecule type" value="Genomic_DNA"/>
</dbReference>
<sequence length="96" mass="10966">MSTVTRTEWKTRRDTDLPLECEDCTLEQWRRQLEAPIRYSDEGASKFSEATSACSATGYEYVKPTTYYNTTLPMDMDMDMETSLESFATSVPTPTP</sequence>
<organism evidence="1 2">
    <name type="scientific">Fusarium piperis</name>
    <dbReference type="NCBI Taxonomy" id="1435070"/>
    <lineage>
        <taxon>Eukaryota</taxon>
        <taxon>Fungi</taxon>
        <taxon>Dikarya</taxon>
        <taxon>Ascomycota</taxon>
        <taxon>Pezizomycotina</taxon>
        <taxon>Sordariomycetes</taxon>
        <taxon>Hypocreomycetidae</taxon>
        <taxon>Hypocreales</taxon>
        <taxon>Nectriaceae</taxon>
        <taxon>Fusarium</taxon>
        <taxon>Fusarium solani species complex</taxon>
    </lineage>
</organism>
<reference evidence="1" key="1">
    <citation type="submission" date="2022-10" db="EMBL/GenBank/DDBJ databases">
        <title>Tapping the CABI collections for fungal endophytes: first genome assemblies for Collariella, Neodidymelliopsis, Ascochyta clinopodiicola, Didymella pomorum, Didymosphaeria variabile, Neocosmospora piperis and Neocucurbitaria cava.</title>
        <authorList>
            <person name="Hill R."/>
        </authorList>
    </citation>
    <scope>NUCLEOTIDE SEQUENCE</scope>
    <source>
        <strain evidence="1">IMI 366586</strain>
    </source>
</reference>
<dbReference type="AlphaFoldDB" id="A0A9W8WAK0"/>
<keyword evidence="2" id="KW-1185">Reference proteome</keyword>
<dbReference type="OrthoDB" id="5985073at2759"/>
<gene>
    <name evidence="1" type="ORF">N0V84_007195</name>
</gene>
<evidence type="ECO:0000313" key="2">
    <source>
        <dbReference type="Proteomes" id="UP001140502"/>
    </source>
</evidence>
<accession>A0A9W8WAK0</accession>
<dbReference type="Proteomes" id="UP001140502">
    <property type="component" value="Unassembled WGS sequence"/>
</dbReference>
<name>A0A9W8WAK0_9HYPO</name>
<protein>
    <submittedName>
        <fullName evidence="1">Uncharacterized protein</fullName>
    </submittedName>
</protein>
<evidence type="ECO:0000313" key="1">
    <source>
        <dbReference type="EMBL" id="KAJ4317758.1"/>
    </source>
</evidence>
<proteinExistence type="predicted"/>